<evidence type="ECO:0000256" key="1">
    <source>
        <dbReference type="SAM" id="MobiDB-lite"/>
    </source>
</evidence>
<dbReference type="AlphaFoldDB" id="A0A9Q1JEI4"/>
<gene>
    <name evidence="2" type="ORF">SKAU_G00026780</name>
</gene>
<evidence type="ECO:0000313" key="2">
    <source>
        <dbReference type="EMBL" id="KAJ8381900.1"/>
    </source>
</evidence>
<protein>
    <submittedName>
        <fullName evidence="2">Uncharacterized protein</fullName>
    </submittedName>
</protein>
<proteinExistence type="predicted"/>
<accession>A0A9Q1JEI4</accession>
<dbReference type="EMBL" id="JAINUF010000001">
    <property type="protein sequence ID" value="KAJ8381900.1"/>
    <property type="molecule type" value="Genomic_DNA"/>
</dbReference>
<keyword evidence="3" id="KW-1185">Reference proteome</keyword>
<evidence type="ECO:0000313" key="3">
    <source>
        <dbReference type="Proteomes" id="UP001152622"/>
    </source>
</evidence>
<reference evidence="2" key="1">
    <citation type="journal article" date="2023" name="Science">
        <title>Genome structures resolve the early diversification of teleost fishes.</title>
        <authorList>
            <person name="Parey E."/>
            <person name="Louis A."/>
            <person name="Montfort J."/>
            <person name="Bouchez O."/>
            <person name="Roques C."/>
            <person name="Iampietro C."/>
            <person name="Lluch J."/>
            <person name="Castinel A."/>
            <person name="Donnadieu C."/>
            <person name="Desvignes T."/>
            <person name="Floi Bucao C."/>
            <person name="Jouanno E."/>
            <person name="Wen M."/>
            <person name="Mejri S."/>
            <person name="Dirks R."/>
            <person name="Jansen H."/>
            <person name="Henkel C."/>
            <person name="Chen W.J."/>
            <person name="Zahm M."/>
            <person name="Cabau C."/>
            <person name="Klopp C."/>
            <person name="Thompson A.W."/>
            <person name="Robinson-Rechavi M."/>
            <person name="Braasch I."/>
            <person name="Lecointre G."/>
            <person name="Bobe J."/>
            <person name="Postlethwait J.H."/>
            <person name="Berthelot C."/>
            <person name="Roest Crollius H."/>
            <person name="Guiguen Y."/>
        </authorList>
    </citation>
    <scope>NUCLEOTIDE SEQUENCE</scope>
    <source>
        <strain evidence="2">WJC10195</strain>
    </source>
</reference>
<organism evidence="2 3">
    <name type="scientific">Synaphobranchus kaupii</name>
    <name type="common">Kaup's arrowtooth eel</name>
    <dbReference type="NCBI Taxonomy" id="118154"/>
    <lineage>
        <taxon>Eukaryota</taxon>
        <taxon>Metazoa</taxon>
        <taxon>Chordata</taxon>
        <taxon>Craniata</taxon>
        <taxon>Vertebrata</taxon>
        <taxon>Euteleostomi</taxon>
        <taxon>Actinopterygii</taxon>
        <taxon>Neopterygii</taxon>
        <taxon>Teleostei</taxon>
        <taxon>Anguilliformes</taxon>
        <taxon>Synaphobranchidae</taxon>
        <taxon>Synaphobranchus</taxon>
    </lineage>
</organism>
<comment type="caution">
    <text evidence="2">The sequence shown here is derived from an EMBL/GenBank/DDBJ whole genome shotgun (WGS) entry which is preliminary data.</text>
</comment>
<dbReference type="Proteomes" id="UP001152622">
    <property type="component" value="Chromosome 1"/>
</dbReference>
<feature type="region of interest" description="Disordered" evidence="1">
    <location>
        <begin position="74"/>
        <end position="105"/>
    </location>
</feature>
<feature type="compositionally biased region" description="Basic and acidic residues" evidence="1">
    <location>
        <begin position="96"/>
        <end position="105"/>
    </location>
</feature>
<name>A0A9Q1JEI4_SYNKA</name>
<sequence length="105" mass="11820">MYPYRIISSDTVTLISYKQPFLPLINKYLEKRTFVSLAHGMSSRRAADKWNGVASQRRGRVLVLRDRPAAAEAPLRRRSNGRLCQGSRPGRGSHGCTRDSCDANQ</sequence>